<comment type="function">
    <text evidence="15">E3 ubiquitin-protein ligase. Component of the ribosome quality control complex (RQC), a ribosome-associated complex that mediates ubiquitination and extraction of incompletely synthesized nascent chains for proteasomal degradation.</text>
</comment>
<keyword evidence="9 15" id="KW-0479">Metal-binding</keyword>
<dbReference type="KEGG" id="phet:94287688"/>
<evidence type="ECO:0000256" key="16">
    <source>
        <dbReference type="SAM" id="MobiDB-lite"/>
    </source>
</evidence>
<evidence type="ECO:0000256" key="8">
    <source>
        <dbReference type="ARBA" id="ARBA00022679"/>
    </source>
</evidence>
<dbReference type="GeneID" id="94287688"/>
<dbReference type="GO" id="GO:0072344">
    <property type="term" value="P:rescue of stalled ribosome"/>
    <property type="evidence" value="ECO:0007669"/>
    <property type="project" value="UniProtKB-UniRule"/>
</dbReference>
<dbReference type="UniPathway" id="UPA00143"/>
<feature type="domain" description="RING-type" evidence="17">
    <location>
        <begin position="1742"/>
        <end position="1790"/>
    </location>
</feature>
<comment type="catalytic activity">
    <reaction evidence="1 15">
        <text>S-ubiquitinyl-[E2 ubiquitin-conjugating enzyme]-L-cysteine + [acceptor protein]-L-lysine = [E2 ubiquitin-conjugating enzyme]-L-cysteine + N(6)-ubiquitinyl-[acceptor protein]-L-lysine.</text>
        <dbReference type="EC" id="2.3.2.27"/>
    </reaction>
</comment>
<dbReference type="Gene3D" id="3.30.40.10">
    <property type="entry name" value="Zinc/RING finger domain, C3HC4 (zinc finger)"/>
    <property type="match status" value="1"/>
</dbReference>
<dbReference type="CDD" id="cd16491">
    <property type="entry name" value="RING-CH-C4HC3_LTN1"/>
    <property type="match status" value="1"/>
</dbReference>
<evidence type="ECO:0000256" key="13">
    <source>
        <dbReference type="ARBA" id="ARBA00022833"/>
    </source>
</evidence>
<dbReference type="SUPFAM" id="SSF48371">
    <property type="entry name" value="ARM repeat"/>
    <property type="match status" value="1"/>
</dbReference>
<evidence type="ECO:0000256" key="10">
    <source>
        <dbReference type="ARBA" id="ARBA00022737"/>
    </source>
</evidence>
<dbReference type="InterPro" id="IPR013083">
    <property type="entry name" value="Znf_RING/FYVE/PHD"/>
</dbReference>
<dbReference type="GO" id="GO:0016567">
    <property type="term" value="P:protein ubiquitination"/>
    <property type="evidence" value="ECO:0007669"/>
    <property type="project" value="UniProtKB-UniPathway"/>
</dbReference>
<evidence type="ECO:0000256" key="1">
    <source>
        <dbReference type="ARBA" id="ARBA00000900"/>
    </source>
</evidence>
<dbReference type="InterPro" id="IPR054478">
    <property type="entry name" value="LTN1_UBC"/>
</dbReference>
<accession>A0A836HK12</accession>
<dbReference type="PANTHER" id="PTHR12389">
    <property type="entry name" value="ZINC FINGER PROTEIN 294"/>
    <property type="match status" value="1"/>
</dbReference>
<dbReference type="InterPro" id="IPR039804">
    <property type="entry name" value="RING-CH-C4HC3_LTN1"/>
</dbReference>
<dbReference type="InterPro" id="IPR054476">
    <property type="entry name" value="Ltn1_N"/>
</dbReference>
<feature type="region of interest" description="Disordered" evidence="16">
    <location>
        <begin position="722"/>
        <end position="781"/>
    </location>
</feature>
<evidence type="ECO:0000256" key="9">
    <source>
        <dbReference type="ARBA" id="ARBA00022723"/>
    </source>
</evidence>
<evidence type="ECO:0000256" key="11">
    <source>
        <dbReference type="ARBA" id="ARBA00022771"/>
    </source>
</evidence>
<protein>
    <recommendedName>
        <fullName evidence="6 15">E3 ubiquitin-protein ligase listerin</fullName>
        <ecNumber evidence="5 15">2.3.2.27</ecNumber>
    </recommendedName>
    <alternativeName>
        <fullName evidence="15">RING-type E3 ubiquitin transferase listerin</fullName>
    </alternativeName>
</protein>
<keyword evidence="12 15" id="KW-0833">Ubl conjugation pathway</keyword>
<keyword evidence="8 15" id="KW-0808">Transferase</keyword>
<sequence>MSRGVKSSQSSAARAMVSSMGAPTGLSSFLGGFATDAANSTDTEQESEYIVSLKLLSKTSEITKQKAFDRLLELIKSTPDRVLLQFASATVEAIIQHAHHPKPVIRAWSYQLLHALMSKNKELKKAIVPELKVLSGAWVMGMNDMEASVCQAAAAAFDVAFVSEKKTLMLQQLMDAIMATLRTAVEEVMCSKKPLQDDSLDFNANRIFAALKSMGYMIRQVSAAQTAVLKFVQDPQLFGALLPPRELPKSYLLVKTPLARSAVLALLRDVVTFCPANPRIHQLVSQALYGSILDSNTAVASRTWELFLFWCRNNVSDVVSHMKAGFLDDVVNCFMECQQVELAEVIFPCLFPLLTSLSKDARCEGILDEFCAALVERLSVMNQTPNISAHELELVLTATMECWELHCVRKKSSRASEDSLELFTVISFNAVQLMQAEARATRYRDVVISAMTRSLLKTANRCEDVFKQCLTIIGAQPGAVFCVLPDSPDPALHWSFVLFQARLLGRLCANASKSAPPVSAAVTTSLAKRTEGAITVHCRTLVADVANTWLQHQTTAAAAANDMRKWARLAAFFGETRGSDFCPPDAVADAVLCSLCGYVRHVDAGETTAQEHTGEYKADLVTVVKEGLTWKHRPASQELMEAALSAQEHSLKEAALRHLTQDPAGLCEVLTRAVALCDIVGVNQCVTDYAERQLTLSEEQRCGVLAALLKSVKETLEMVAEGRASSDAESTLTRHSASSYGPSEAYSSSSPSDSTAASSASSSGLGSDTADPDASSVCSGDAANLAPEARERVTKWAQLLHSGSAFAELLHLDTAYVVDNLLTPFSYISAAVATRVFVEQYISVKAMRVALHEHQCHEDGSDDRDEASGSDVVAYAMDQKVHWSSIADCSALATVVGEFLDSYAVSSEDRDAVAASILRSVFCNDNSLPLSFFAAYRLSQLVPYASTACLQSFTTSESVWQQAAVEVQAAELANNEAACTLYDGYLSLELLSPSFTTTVRTAQLVRLTDSINGVAAAVTMASVNPKAAACVFCQLLRVAAAKEVLADGVCRTLFDNVLPATMACFDVAEVAIEVAALVTSTEGPLSAAGVPYLLPTLAAVLRDVAPAEDTVFLRRAIRVVSAVSSTAVMALFNAEGARGIAPVLAMAYTTFFSVLDEAADMLRFNIAAQIPAEQERLLLEASCQLPTWDMTTAKLTLVVLRHLASLPAVSDSTVKSLMAFASKQTPLAGLELLAELSCTRIPSPDVYSELVRVIIDTLCRCHRLRHLPPNGRLQKESSGSLVGSVPVSLTTLRRIVMAAVLARRGVVLHSRMDSVLRSTVNLVVFDAVCEAVSRLRSTKGAEVTSLAKLIAFTSRFMSDLLTSDVMPLRASDISVEKIASVLCFAHAWLFATGIARLEQLGVSTVAGVMRSVCLLANLTLMRATVTLAAPMQTIMQRSSLKPLREEYSTAQPAKVVQFRHQNTVLTKTHKQKMLLFPYLLSWCVYLSSATPPPAEEAPGTGSTVARNKELQRQVYTLLDLLFALMLTPMERTATKLDSTFIGASLHPGAAGKNATGQLGFELVALTRVDSPDQMAQLARGAFAVFAQLLHGPTLSLTKSWLETVERKGRALFYSFVGEHITGILIQESFLSVLRHSPDGSSSFSVGDSCSVEVNVAQQLIDLSYEMEDAKVAVRITFPAAFPLHPPVVEHQTGRECGVSVKKWRSWMLRMSVILFGGSANVWECIDLFRQNLEAHFRGIEPCPICFGVVSSVNHKLPDVRCSVCQNSAFHSNCLYTWWATGSNNVCPLCRSPWIAE</sequence>
<organism evidence="18 19">
    <name type="scientific">Porcisia hertigi</name>
    <dbReference type="NCBI Taxonomy" id="2761500"/>
    <lineage>
        <taxon>Eukaryota</taxon>
        <taxon>Discoba</taxon>
        <taxon>Euglenozoa</taxon>
        <taxon>Kinetoplastea</taxon>
        <taxon>Metakinetoplastina</taxon>
        <taxon>Trypanosomatida</taxon>
        <taxon>Trypanosomatidae</taxon>
        <taxon>Leishmaniinae</taxon>
        <taxon>Porcisia</taxon>
    </lineage>
</organism>
<comment type="similarity">
    <text evidence="4 15">Belongs to the LTN1 family.</text>
</comment>
<dbReference type="PROSITE" id="PS50089">
    <property type="entry name" value="ZF_RING_2"/>
    <property type="match status" value="1"/>
</dbReference>
<name>A0A836HK12_9TRYP</name>
<reference evidence="18 19" key="1">
    <citation type="submission" date="2021-02" db="EMBL/GenBank/DDBJ databases">
        <title>Porcisia hertigi Genome sequencing and assembly.</title>
        <authorList>
            <person name="Almutairi H."/>
            <person name="Gatherer D."/>
        </authorList>
    </citation>
    <scope>NUCLEOTIDE SEQUENCE [LARGE SCALE GENOMIC DNA]</scope>
    <source>
        <strain evidence="18 19">C119</strain>
    </source>
</reference>
<dbReference type="Proteomes" id="UP000674318">
    <property type="component" value="Chromosome 35"/>
</dbReference>
<dbReference type="GO" id="GO:0008270">
    <property type="term" value="F:zinc ion binding"/>
    <property type="evidence" value="ECO:0007669"/>
    <property type="project" value="UniProtKB-KW"/>
</dbReference>
<keyword evidence="7" id="KW-0963">Cytoplasm</keyword>
<dbReference type="GO" id="GO:1990116">
    <property type="term" value="P:ribosome-associated ubiquitin-dependent protein catabolic process"/>
    <property type="evidence" value="ECO:0007669"/>
    <property type="project" value="UniProtKB-UniRule"/>
</dbReference>
<dbReference type="RefSeq" id="XP_067753768.1">
    <property type="nucleotide sequence ID" value="XM_067897611.1"/>
</dbReference>
<dbReference type="PANTHER" id="PTHR12389:SF0">
    <property type="entry name" value="E3 UBIQUITIN-PROTEIN LIGASE LISTERIN"/>
    <property type="match status" value="1"/>
</dbReference>
<evidence type="ECO:0000256" key="15">
    <source>
        <dbReference type="RuleBase" id="RU367090"/>
    </source>
</evidence>
<dbReference type="SMART" id="SM00184">
    <property type="entry name" value="RING"/>
    <property type="match status" value="1"/>
</dbReference>
<evidence type="ECO:0000259" key="17">
    <source>
        <dbReference type="PROSITE" id="PS50089"/>
    </source>
</evidence>
<comment type="subunit">
    <text evidence="15">Component of the ribosome quality control complex (RQC).</text>
</comment>
<dbReference type="EMBL" id="JAFJZO010000035">
    <property type="protein sequence ID" value="KAG5492984.1"/>
    <property type="molecule type" value="Genomic_DNA"/>
</dbReference>
<evidence type="ECO:0000256" key="2">
    <source>
        <dbReference type="ARBA" id="ARBA00004514"/>
    </source>
</evidence>
<dbReference type="GO" id="GO:0005829">
    <property type="term" value="C:cytosol"/>
    <property type="evidence" value="ECO:0007669"/>
    <property type="project" value="UniProtKB-SubCell"/>
</dbReference>
<evidence type="ECO:0000256" key="3">
    <source>
        <dbReference type="ARBA" id="ARBA00004906"/>
    </source>
</evidence>
<evidence type="ECO:0000313" key="18">
    <source>
        <dbReference type="EMBL" id="KAG5492984.1"/>
    </source>
</evidence>
<dbReference type="EC" id="2.3.2.27" evidence="5 15"/>
<dbReference type="Pfam" id="PF23009">
    <property type="entry name" value="UBC_like"/>
    <property type="match status" value="1"/>
</dbReference>
<comment type="caution">
    <text evidence="18">The sequence shown here is derived from an EMBL/GenBank/DDBJ whole genome shotgun (WGS) entry which is preliminary data.</text>
</comment>
<keyword evidence="10" id="KW-0677">Repeat</keyword>
<dbReference type="InterPro" id="IPR016024">
    <property type="entry name" value="ARM-type_fold"/>
</dbReference>
<comment type="pathway">
    <text evidence="3 15">Protein modification; protein ubiquitination.</text>
</comment>
<keyword evidence="11 14" id="KW-0863">Zinc-finger</keyword>
<evidence type="ECO:0000256" key="7">
    <source>
        <dbReference type="ARBA" id="ARBA00022490"/>
    </source>
</evidence>
<evidence type="ECO:0000256" key="5">
    <source>
        <dbReference type="ARBA" id="ARBA00012483"/>
    </source>
</evidence>
<proteinExistence type="inferred from homology"/>
<evidence type="ECO:0000256" key="14">
    <source>
        <dbReference type="PROSITE-ProRule" id="PRU00175"/>
    </source>
</evidence>
<comment type="subcellular location">
    <subcellularLocation>
        <location evidence="2">Cytoplasm</location>
        <location evidence="2">Cytosol</location>
    </subcellularLocation>
</comment>
<keyword evidence="13 15" id="KW-0862">Zinc</keyword>
<evidence type="ECO:0000256" key="12">
    <source>
        <dbReference type="ARBA" id="ARBA00022786"/>
    </source>
</evidence>
<dbReference type="Pfam" id="PF22958">
    <property type="entry name" value="Ltn1_1st"/>
    <property type="match status" value="1"/>
</dbReference>
<dbReference type="SUPFAM" id="SSF57850">
    <property type="entry name" value="RING/U-box"/>
    <property type="match status" value="1"/>
</dbReference>
<dbReference type="GO" id="GO:1990112">
    <property type="term" value="C:RQC complex"/>
    <property type="evidence" value="ECO:0007669"/>
    <property type="project" value="UniProtKB-UniRule"/>
</dbReference>
<dbReference type="InterPro" id="IPR001841">
    <property type="entry name" value="Znf_RING"/>
</dbReference>
<feature type="compositionally biased region" description="Low complexity" evidence="16">
    <location>
        <begin position="736"/>
        <end position="769"/>
    </location>
</feature>
<evidence type="ECO:0000256" key="6">
    <source>
        <dbReference type="ARBA" id="ARBA00017157"/>
    </source>
</evidence>
<dbReference type="InterPro" id="IPR039795">
    <property type="entry name" value="LTN1/Rkr1"/>
</dbReference>
<evidence type="ECO:0000256" key="4">
    <source>
        <dbReference type="ARBA" id="ARBA00007997"/>
    </source>
</evidence>
<dbReference type="GO" id="GO:0043023">
    <property type="term" value="F:ribosomal large subunit binding"/>
    <property type="evidence" value="ECO:0007669"/>
    <property type="project" value="TreeGrafter"/>
</dbReference>
<evidence type="ECO:0000313" key="19">
    <source>
        <dbReference type="Proteomes" id="UP000674318"/>
    </source>
</evidence>
<gene>
    <name evidence="18" type="ORF">JKF63_01565</name>
</gene>
<dbReference type="GO" id="GO:0061630">
    <property type="term" value="F:ubiquitin protein ligase activity"/>
    <property type="evidence" value="ECO:0007669"/>
    <property type="project" value="UniProtKB-UniRule"/>
</dbReference>
<dbReference type="OrthoDB" id="6108at2759"/>
<keyword evidence="19" id="KW-1185">Reference proteome</keyword>